<keyword evidence="3" id="KW-1003">Cell membrane</keyword>
<dbReference type="PIRSF" id="PIRSF016636">
    <property type="entry name" value="AlgI_DltB"/>
    <property type="match status" value="1"/>
</dbReference>
<sequence length="260" mass="30220">MVVDDIFGNYGNYPASTLLLGAVLFSFQIYGDFSGYSDIAIGTAKLFGIQLRQNFRYPYFSLDIAEFWRRWHISLNTWFVDYVYIPLGGSHNGFFRHIRNILIIFFLSGLWHGANWTFVAWGVYHGLLCIALLILKKYVKIRLIPSNVVSMLVTFGFVVIGWILFRAENISMAFDYIYDLFSSSLFRVPKVSGANNVSALLSLIFIACMLVVEWMNRERPFGFDIKKIRSIYIRYTLYAILLFCIYFFGNNASSFIYFQF</sequence>
<comment type="caution">
    <text evidence="8">The sequence shown here is derived from an EMBL/GenBank/DDBJ whole genome shotgun (WGS) entry which is preliminary data.</text>
</comment>
<feature type="transmembrane region" description="Helical" evidence="7">
    <location>
        <begin position="12"/>
        <end position="30"/>
    </location>
</feature>
<dbReference type="PANTHER" id="PTHR13285:SF18">
    <property type="entry name" value="PROTEIN-CYSTEINE N-PALMITOYLTRANSFERASE RASP"/>
    <property type="match status" value="1"/>
</dbReference>
<dbReference type="EMBL" id="JAJCNI010000050">
    <property type="protein sequence ID" value="MCB6520333.1"/>
    <property type="molecule type" value="Genomic_DNA"/>
</dbReference>
<evidence type="ECO:0000256" key="7">
    <source>
        <dbReference type="SAM" id="Phobius"/>
    </source>
</evidence>
<dbReference type="InterPro" id="IPR024194">
    <property type="entry name" value="Ac/AlaTfrase_AlgI/DltB"/>
</dbReference>
<dbReference type="GO" id="GO:0005886">
    <property type="term" value="C:plasma membrane"/>
    <property type="evidence" value="ECO:0007669"/>
    <property type="project" value="UniProtKB-SubCell"/>
</dbReference>
<dbReference type="InterPro" id="IPR051085">
    <property type="entry name" value="MB_O-acyltransferase"/>
</dbReference>
<evidence type="ECO:0000256" key="5">
    <source>
        <dbReference type="ARBA" id="ARBA00022989"/>
    </source>
</evidence>
<dbReference type="InterPro" id="IPR004299">
    <property type="entry name" value="MBOAT_fam"/>
</dbReference>
<evidence type="ECO:0000256" key="3">
    <source>
        <dbReference type="ARBA" id="ARBA00022475"/>
    </source>
</evidence>
<name>A0AAP2QBA9_PARDI</name>
<dbReference type="GO" id="GO:0016746">
    <property type="term" value="F:acyltransferase activity"/>
    <property type="evidence" value="ECO:0007669"/>
    <property type="project" value="InterPro"/>
</dbReference>
<dbReference type="GO" id="GO:0042121">
    <property type="term" value="P:alginic acid biosynthetic process"/>
    <property type="evidence" value="ECO:0007669"/>
    <property type="project" value="InterPro"/>
</dbReference>
<evidence type="ECO:0000256" key="1">
    <source>
        <dbReference type="ARBA" id="ARBA00004651"/>
    </source>
</evidence>
<evidence type="ECO:0000313" key="8">
    <source>
        <dbReference type="EMBL" id="MCB6520333.1"/>
    </source>
</evidence>
<keyword evidence="5 7" id="KW-1133">Transmembrane helix</keyword>
<evidence type="ECO:0000313" key="9">
    <source>
        <dbReference type="Proteomes" id="UP001198806"/>
    </source>
</evidence>
<keyword evidence="4 7" id="KW-0812">Transmembrane</keyword>
<dbReference type="Proteomes" id="UP001198806">
    <property type="component" value="Unassembled WGS sequence"/>
</dbReference>
<evidence type="ECO:0000256" key="4">
    <source>
        <dbReference type="ARBA" id="ARBA00022692"/>
    </source>
</evidence>
<dbReference type="AlphaFoldDB" id="A0AAP2QBA9"/>
<comment type="similarity">
    <text evidence="2">Belongs to the membrane-bound acyltransferase family.</text>
</comment>
<feature type="transmembrane region" description="Helical" evidence="7">
    <location>
        <begin position="118"/>
        <end position="135"/>
    </location>
</feature>
<evidence type="ECO:0008006" key="10">
    <source>
        <dbReference type="Google" id="ProtNLM"/>
    </source>
</evidence>
<dbReference type="PIRSF" id="PIRSF500217">
    <property type="entry name" value="AlgI"/>
    <property type="match status" value="1"/>
</dbReference>
<feature type="transmembrane region" description="Helical" evidence="7">
    <location>
        <begin position="235"/>
        <end position="258"/>
    </location>
</feature>
<feature type="transmembrane region" description="Helical" evidence="7">
    <location>
        <begin position="147"/>
        <end position="165"/>
    </location>
</feature>
<comment type="subcellular location">
    <subcellularLocation>
        <location evidence="1">Cell membrane</location>
        <topology evidence="1">Multi-pass membrane protein</topology>
    </subcellularLocation>
</comment>
<proteinExistence type="inferred from homology"/>
<protein>
    <recommendedName>
        <fullName evidence="10">MBOAT family protein</fullName>
    </recommendedName>
</protein>
<dbReference type="InterPro" id="IPR028362">
    <property type="entry name" value="AlgI"/>
</dbReference>
<evidence type="ECO:0000256" key="6">
    <source>
        <dbReference type="ARBA" id="ARBA00023136"/>
    </source>
</evidence>
<dbReference type="PANTHER" id="PTHR13285">
    <property type="entry name" value="ACYLTRANSFERASE"/>
    <property type="match status" value="1"/>
</dbReference>
<dbReference type="RefSeq" id="WP_227154511.1">
    <property type="nucleotide sequence ID" value="NZ_JADMVU010000042.1"/>
</dbReference>
<dbReference type="Pfam" id="PF03062">
    <property type="entry name" value="MBOAT"/>
    <property type="match status" value="1"/>
</dbReference>
<reference evidence="8" key="1">
    <citation type="submission" date="2021-10" db="EMBL/GenBank/DDBJ databases">
        <title>Collection of gut derived symbiotic bacterial strains cultured from healthy donors.</title>
        <authorList>
            <person name="Lin H."/>
            <person name="Littmann E."/>
            <person name="Kohout C."/>
            <person name="Pamer E.G."/>
        </authorList>
    </citation>
    <scope>NUCLEOTIDE SEQUENCE</scope>
    <source>
        <strain evidence="8">DFI.2.94</strain>
    </source>
</reference>
<evidence type="ECO:0000256" key="2">
    <source>
        <dbReference type="ARBA" id="ARBA00010323"/>
    </source>
</evidence>
<gene>
    <name evidence="8" type="ORF">LI194_21365</name>
</gene>
<accession>A0AAP2QBA9</accession>
<organism evidence="8 9">
    <name type="scientific">Parabacteroides distasonis</name>
    <dbReference type="NCBI Taxonomy" id="823"/>
    <lineage>
        <taxon>Bacteria</taxon>
        <taxon>Pseudomonadati</taxon>
        <taxon>Bacteroidota</taxon>
        <taxon>Bacteroidia</taxon>
        <taxon>Bacteroidales</taxon>
        <taxon>Tannerellaceae</taxon>
        <taxon>Parabacteroides</taxon>
    </lineage>
</organism>
<keyword evidence="6 7" id="KW-0472">Membrane</keyword>
<feature type="transmembrane region" description="Helical" evidence="7">
    <location>
        <begin position="197"/>
        <end position="215"/>
    </location>
</feature>